<keyword evidence="2 7" id="KW-0489">Methyltransferase</keyword>
<dbReference type="NCBIfam" id="TIGR00536">
    <property type="entry name" value="hemK_fam"/>
    <property type="match status" value="1"/>
</dbReference>
<evidence type="ECO:0000256" key="1">
    <source>
        <dbReference type="ARBA" id="ARBA00012771"/>
    </source>
</evidence>
<dbReference type="KEGG" id="sdi:SDIMI_v3c08090"/>
<keyword evidence="8" id="KW-1185">Reference proteome</keyword>
<feature type="domain" description="Methyltransferase small" evidence="6">
    <location>
        <begin position="90"/>
        <end position="184"/>
    </location>
</feature>
<comment type="catalytic activity">
    <reaction evidence="5">
        <text>L-glutaminyl-[peptide chain release factor] + S-adenosyl-L-methionine = N(5)-methyl-L-glutaminyl-[peptide chain release factor] + S-adenosyl-L-homocysteine + H(+)</text>
        <dbReference type="Rhea" id="RHEA:42896"/>
        <dbReference type="Rhea" id="RHEA-COMP:10271"/>
        <dbReference type="Rhea" id="RHEA-COMP:10272"/>
        <dbReference type="ChEBI" id="CHEBI:15378"/>
        <dbReference type="ChEBI" id="CHEBI:30011"/>
        <dbReference type="ChEBI" id="CHEBI:57856"/>
        <dbReference type="ChEBI" id="CHEBI:59789"/>
        <dbReference type="ChEBI" id="CHEBI:61891"/>
        <dbReference type="EC" id="2.1.1.297"/>
    </reaction>
</comment>
<keyword evidence="3 7" id="KW-0808">Transferase</keyword>
<accession>S5MFD8</accession>
<dbReference type="Proteomes" id="UP000014983">
    <property type="component" value="Chromosome"/>
</dbReference>
<dbReference type="InterPro" id="IPR029063">
    <property type="entry name" value="SAM-dependent_MTases_sf"/>
</dbReference>
<dbReference type="PROSITE" id="PS00092">
    <property type="entry name" value="N6_MTASE"/>
    <property type="match status" value="1"/>
</dbReference>
<keyword evidence="4" id="KW-0949">S-adenosyl-L-methionine</keyword>
<dbReference type="STRING" id="1276221.SDIMI_v3c08090"/>
<organism evidence="7 8">
    <name type="scientific">Spiroplasma diminutum CUAS-1</name>
    <dbReference type="NCBI Taxonomy" id="1276221"/>
    <lineage>
        <taxon>Bacteria</taxon>
        <taxon>Bacillati</taxon>
        <taxon>Mycoplasmatota</taxon>
        <taxon>Mollicutes</taxon>
        <taxon>Entomoplasmatales</taxon>
        <taxon>Spiroplasmataceae</taxon>
        <taxon>Spiroplasma</taxon>
    </lineage>
</organism>
<reference evidence="7 8" key="1">
    <citation type="journal article" date="2013" name="Genome Biol. Evol.">
        <title>Comparison of metabolic capacities and inference of gene content evolution in mosquito-associated Spiroplasma diminutum and S. taiwanense.</title>
        <authorList>
            <person name="Lo W.S."/>
            <person name="Ku C."/>
            <person name="Chen L.L."/>
            <person name="Chang T.H."/>
            <person name="Kuo C.H."/>
        </authorList>
    </citation>
    <scope>NUCLEOTIDE SEQUENCE [LARGE SCALE GENOMIC DNA]</scope>
    <source>
        <strain evidence="7">CUAS-1</strain>
    </source>
</reference>
<dbReference type="EMBL" id="CP005076">
    <property type="protein sequence ID" value="AGR42513.1"/>
    <property type="molecule type" value="Genomic_DNA"/>
</dbReference>
<dbReference type="HOGENOM" id="CLU_018398_3_2_14"/>
<evidence type="ECO:0000256" key="5">
    <source>
        <dbReference type="ARBA" id="ARBA00048391"/>
    </source>
</evidence>
<dbReference type="SUPFAM" id="SSF53335">
    <property type="entry name" value="S-adenosyl-L-methionine-dependent methyltransferases"/>
    <property type="match status" value="1"/>
</dbReference>
<dbReference type="PANTHER" id="PTHR18895:SF74">
    <property type="entry name" value="MTRF1L RELEASE FACTOR GLUTAMINE METHYLTRANSFERASE"/>
    <property type="match status" value="1"/>
</dbReference>
<dbReference type="GO" id="GO:0003676">
    <property type="term" value="F:nucleic acid binding"/>
    <property type="evidence" value="ECO:0007669"/>
    <property type="project" value="InterPro"/>
</dbReference>
<protein>
    <recommendedName>
        <fullName evidence="1">peptide chain release factor N(5)-glutamine methyltransferase</fullName>
        <ecNumber evidence="1">2.1.1.297</ecNumber>
    </recommendedName>
</protein>
<dbReference type="PANTHER" id="PTHR18895">
    <property type="entry name" value="HEMK METHYLTRANSFERASE"/>
    <property type="match status" value="1"/>
</dbReference>
<evidence type="ECO:0000256" key="4">
    <source>
        <dbReference type="ARBA" id="ARBA00022691"/>
    </source>
</evidence>
<dbReference type="OrthoDB" id="9800643at2"/>
<dbReference type="InParanoid" id="S5MFD8"/>
<evidence type="ECO:0000259" key="6">
    <source>
        <dbReference type="Pfam" id="PF05175"/>
    </source>
</evidence>
<name>S5MFD8_9MOLU</name>
<evidence type="ECO:0000256" key="3">
    <source>
        <dbReference type="ARBA" id="ARBA00022679"/>
    </source>
</evidence>
<dbReference type="FunCoup" id="S5MFD8">
    <property type="interactions" value="247"/>
</dbReference>
<gene>
    <name evidence="7" type="primary">prmC</name>
    <name evidence="7" type="ORF">SDIMI_v3c08090</name>
</gene>
<dbReference type="GO" id="GO:0032259">
    <property type="term" value="P:methylation"/>
    <property type="evidence" value="ECO:0007669"/>
    <property type="project" value="UniProtKB-KW"/>
</dbReference>
<evidence type="ECO:0000313" key="7">
    <source>
        <dbReference type="EMBL" id="AGR42513.1"/>
    </source>
</evidence>
<dbReference type="InterPro" id="IPR050320">
    <property type="entry name" value="N5-glutamine_MTase"/>
</dbReference>
<sequence length="278" mass="32501">MTVNELKTQYVPTFFTLAEFKEIIIYITNKSDLNFVMDNQLSKEESDLFLTLVNNFKSSKKPIAYLTGNKYFYKFDFFVNENVLIPRPETELIVDEILKYDINEKNIFDICCGSGCIGITVKNINSKFNLVLSDISEKALEVAKINLKKFNQKATVLQADFLDVFKKTNIIPDIIAINPPYIDISDQNISENVKKYEPNIALFAKNNGLEFYKILFNSLDDLFKLNKKLIIICEFGFQQKKEIKYLFSPLIVKYRIDFKKDYSNNWRVFTITSKENYE</sequence>
<dbReference type="InterPro" id="IPR007848">
    <property type="entry name" value="Small_mtfrase_dom"/>
</dbReference>
<dbReference type="PATRIC" id="fig|1276221.3.peg.811"/>
<evidence type="ECO:0000313" key="8">
    <source>
        <dbReference type="Proteomes" id="UP000014983"/>
    </source>
</evidence>
<dbReference type="CDD" id="cd02440">
    <property type="entry name" value="AdoMet_MTases"/>
    <property type="match status" value="1"/>
</dbReference>
<dbReference type="InterPro" id="IPR002052">
    <property type="entry name" value="DNA_methylase_N6_adenine_CS"/>
</dbReference>
<proteinExistence type="predicted"/>
<dbReference type="Gene3D" id="3.40.50.150">
    <property type="entry name" value="Vaccinia Virus protein VP39"/>
    <property type="match status" value="1"/>
</dbReference>
<dbReference type="Pfam" id="PF05175">
    <property type="entry name" value="MTS"/>
    <property type="match status" value="1"/>
</dbReference>
<dbReference type="GO" id="GO:0102559">
    <property type="term" value="F:peptide chain release factor N(5)-glutamine methyltransferase activity"/>
    <property type="evidence" value="ECO:0007669"/>
    <property type="project" value="UniProtKB-EC"/>
</dbReference>
<evidence type="ECO:0000256" key="2">
    <source>
        <dbReference type="ARBA" id="ARBA00022603"/>
    </source>
</evidence>
<dbReference type="InterPro" id="IPR019874">
    <property type="entry name" value="RF_methyltr_PrmC"/>
</dbReference>
<dbReference type="EC" id="2.1.1.297" evidence="1"/>
<dbReference type="eggNOG" id="COG2890">
    <property type="taxonomic scope" value="Bacteria"/>
</dbReference>
<dbReference type="InterPro" id="IPR004556">
    <property type="entry name" value="HemK-like"/>
</dbReference>
<dbReference type="NCBIfam" id="TIGR03534">
    <property type="entry name" value="RF_mod_PrmC"/>
    <property type="match status" value="1"/>
</dbReference>
<dbReference type="AlphaFoldDB" id="S5MFD8"/>
<dbReference type="RefSeq" id="WP_020836741.1">
    <property type="nucleotide sequence ID" value="NC_021833.1"/>
</dbReference>